<accession>A0A078A8P0</accession>
<dbReference type="AlphaFoldDB" id="A0A078A8P0"/>
<evidence type="ECO:0000256" key="7">
    <source>
        <dbReference type="ARBA" id="ARBA00029853"/>
    </source>
</evidence>
<dbReference type="OrthoDB" id="3512640at2759"/>
<keyword evidence="6" id="KW-0198">Cysteine biosynthesis</keyword>
<comment type="similarity">
    <text evidence="3 9">Belongs to the trans-sulfuration enzymes family.</text>
</comment>
<dbReference type="InterPro" id="IPR015422">
    <property type="entry name" value="PyrdxlP-dep_Trfase_small"/>
</dbReference>
<dbReference type="PIRSF" id="PIRSF001434">
    <property type="entry name" value="CGS"/>
    <property type="match status" value="1"/>
</dbReference>
<evidence type="ECO:0000256" key="2">
    <source>
        <dbReference type="ARBA" id="ARBA00005038"/>
    </source>
</evidence>
<name>A0A078A8P0_STYLE</name>
<proteinExistence type="inferred from homology"/>
<organism evidence="10 11">
    <name type="scientific">Stylonychia lemnae</name>
    <name type="common">Ciliate</name>
    <dbReference type="NCBI Taxonomy" id="5949"/>
    <lineage>
        <taxon>Eukaryota</taxon>
        <taxon>Sar</taxon>
        <taxon>Alveolata</taxon>
        <taxon>Ciliophora</taxon>
        <taxon>Intramacronucleata</taxon>
        <taxon>Spirotrichea</taxon>
        <taxon>Stichotrichia</taxon>
        <taxon>Sporadotrichida</taxon>
        <taxon>Oxytrichidae</taxon>
        <taxon>Stylonychinae</taxon>
        <taxon>Stylonychia</taxon>
    </lineage>
</organism>
<comment type="pathway">
    <text evidence="2">Amino-acid biosynthesis; L-cysteine biosynthesis; L-cysteine from L-homocysteine and L-serine: step 2/2.</text>
</comment>
<dbReference type="SUPFAM" id="SSF53383">
    <property type="entry name" value="PLP-dependent transferases"/>
    <property type="match status" value="1"/>
</dbReference>
<dbReference type="GO" id="GO:0004123">
    <property type="term" value="F:cystathionine gamma-lyase activity"/>
    <property type="evidence" value="ECO:0007669"/>
    <property type="project" value="TreeGrafter"/>
</dbReference>
<dbReference type="InterPro" id="IPR015424">
    <property type="entry name" value="PyrdxlP-dep_Trfase"/>
</dbReference>
<dbReference type="PANTHER" id="PTHR11808:SF15">
    <property type="entry name" value="CYSTATHIONINE GAMMA-LYASE"/>
    <property type="match status" value="1"/>
</dbReference>
<dbReference type="InterPro" id="IPR015421">
    <property type="entry name" value="PyrdxlP-dep_Trfase_major"/>
</dbReference>
<dbReference type="InParanoid" id="A0A078A8P0"/>
<dbReference type="Proteomes" id="UP000039865">
    <property type="component" value="Unassembled WGS sequence"/>
</dbReference>
<dbReference type="InterPro" id="IPR000277">
    <property type="entry name" value="Cys/Met-Metab_PyrdxlP-dep_enz"/>
</dbReference>
<evidence type="ECO:0000256" key="5">
    <source>
        <dbReference type="ARBA" id="ARBA00022898"/>
    </source>
</evidence>
<dbReference type="CDD" id="cd00614">
    <property type="entry name" value="CGS_like"/>
    <property type="match status" value="1"/>
</dbReference>
<keyword evidence="11" id="KW-1185">Reference proteome</keyword>
<evidence type="ECO:0000256" key="3">
    <source>
        <dbReference type="ARBA" id="ARBA00009077"/>
    </source>
</evidence>
<evidence type="ECO:0000256" key="4">
    <source>
        <dbReference type="ARBA" id="ARBA00012085"/>
    </source>
</evidence>
<dbReference type="EC" id="4.4.1.1" evidence="4"/>
<feature type="modified residue" description="N6-(pyridoxal phosphate)lysine" evidence="8">
    <location>
        <position position="234"/>
    </location>
</feature>
<keyword evidence="5 8" id="KW-0663">Pyridoxal phosphate</keyword>
<dbReference type="GO" id="GO:0005737">
    <property type="term" value="C:cytoplasm"/>
    <property type="evidence" value="ECO:0007669"/>
    <property type="project" value="TreeGrafter"/>
</dbReference>
<dbReference type="Pfam" id="PF01053">
    <property type="entry name" value="Cys_Met_Meta_PP"/>
    <property type="match status" value="1"/>
</dbReference>
<evidence type="ECO:0000313" key="11">
    <source>
        <dbReference type="Proteomes" id="UP000039865"/>
    </source>
</evidence>
<dbReference type="PANTHER" id="PTHR11808">
    <property type="entry name" value="TRANS-SULFURATION ENZYME FAMILY MEMBER"/>
    <property type="match status" value="1"/>
</dbReference>
<evidence type="ECO:0000256" key="8">
    <source>
        <dbReference type="PIRSR" id="PIRSR001434-2"/>
    </source>
</evidence>
<dbReference type="OMA" id="YKQDGVG"/>
<dbReference type="Gene3D" id="3.40.640.10">
    <property type="entry name" value="Type I PLP-dependent aspartate aminotransferase-like (Major domain)"/>
    <property type="match status" value="1"/>
</dbReference>
<gene>
    <name evidence="10" type="primary">Contig5488.g5868</name>
    <name evidence="10" type="ORF">STYLEM_6131</name>
</gene>
<keyword evidence="6" id="KW-0028">Amino-acid biosynthesis</keyword>
<evidence type="ECO:0000256" key="1">
    <source>
        <dbReference type="ARBA" id="ARBA00001933"/>
    </source>
</evidence>
<keyword evidence="10" id="KW-0456">Lyase</keyword>
<dbReference type="EMBL" id="CCKQ01005887">
    <property type="protein sequence ID" value="CDW77161.1"/>
    <property type="molecule type" value="Genomic_DNA"/>
</dbReference>
<dbReference type="FunFam" id="3.90.1150.10:FF:000008">
    <property type="entry name" value="Cystathionine gamma-synthase"/>
    <property type="match status" value="1"/>
</dbReference>
<sequence length="419" mass="46883">MDSELKQLEAQPQQMWDYFSLDSKYSELGFSTRAIHCGNEPDGKFGGVSPAIDLSTTYAQPYPGQPMCFDYARCGNPTRLALERNLASLENAKYAFALNSGMSACVTIMQLLTQGEHVLCIDDVYGGTQRYLRKILTEKQGIELSMIDFGNLDDVRAAIKPNTRIVWAETPTNPTLKICDIAAVAEICKEKGVMFVVDNTFMSPYLQVFYLKHQYQKQNPLNLGATIVVHSITKYIGGHSDVVMGCICLNDKELYDKLFFSMKSIGSGASPFDCYLALRGSKTLAIRMERAMQNAQQIAEYLESHEKVEKVIYPGLQSHPQYELTKRQSRGPGAMISFYIKGDIKTAERFLRAVKIFTLAESLGGVESLIENPALMTHFSVPPEQRKILGIDDNFIRISTGIEDLKDLKDDIKQALEKA</sequence>
<dbReference type="GO" id="GO:0030170">
    <property type="term" value="F:pyridoxal phosphate binding"/>
    <property type="evidence" value="ECO:0007669"/>
    <property type="project" value="InterPro"/>
</dbReference>
<reference evidence="10 11" key="1">
    <citation type="submission" date="2014-06" db="EMBL/GenBank/DDBJ databases">
        <authorList>
            <person name="Swart Estienne"/>
        </authorList>
    </citation>
    <scope>NUCLEOTIDE SEQUENCE [LARGE SCALE GENOMIC DNA]</scope>
    <source>
        <strain evidence="10 11">130c</strain>
    </source>
</reference>
<evidence type="ECO:0000256" key="9">
    <source>
        <dbReference type="RuleBase" id="RU362118"/>
    </source>
</evidence>
<protein>
    <recommendedName>
        <fullName evidence="4">cystathionine gamma-lyase</fullName>
        <ecNumber evidence="4">4.4.1.1</ecNumber>
    </recommendedName>
    <alternativeName>
        <fullName evidence="7">Gamma-cystathionase</fullName>
    </alternativeName>
</protein>
<dbReference type="Gene3D" id="3.90.1150.10">
    <property type="entry name" value="Aspartate Aminotransferase, domain 1"/>
    <property type="match status" value="1"/>
</dbReference>
<comment type="cofactor">
    <cofactor evidence="1 9">
        <name>pyridoxal 5'-phosphate</name>
        <dbReference type="ChEBI" id="CHEBI:597326"/>
    </cofactor>
</comment>
<dbReference type="GO" id="GO:0019343">
    <property type="term" value="P:cysteine biosynthetic process via cystathionine"/>
    <property type="evidence" value="ECO:0007669"/>
    <property type="project" value="TreeGrafter"/>
</dbReference>
<dbReference type="FunFam" id="3.40.640.10:FF:000009">
    <property type="entry name" value="Cystathionine gamma-synthase homolog"/>
    <property type="match status" value="1"/>
</dbReference>
<evidence type="ECO:0000256" key="6">
    <source>
        <dbReference type="ARBA" id="ARBA00023192"/>
    </source>
</evidence>
<dbReference type="GO" id="GO:0019346">
    <property type="term" value="P:transsulfuration"/>
    <property type="evidence" value="ECO:0007669"/>
    <property type="project" value="InterPro"/>
</dbReference>
<evidence type="ECO:0000313" key="10">
    <source>
        <dbReference type="EMBL" id="CDW77161.1"/>
    </source>
</evidence>